<dbReference type="PANTHER" id="PTHR42715:SF10">
    <property type="entry name" value="BETA-GLUCOSIDASE"/>
    <property type="match status" value="1"/>
</dbReference>
<dbReference type="SMART" id="SM00758">
    <property type="entry name" value="PA14"/>
    <property type="match status" value="1"/>
</dbReference>
<dbReference type="InterPro" id="IPR036881">
    <property type="entry name" value="Glyco_hydro_3_C_sf"/>
</dbReference>
<evidence type="ECO:0000256" key="2">
    <source>
        <dbReference type="ARBA" id="ARBA00022801"/>
    </source>
</evidence>
<evidence type="ECO:0000313" key="5">
    <source>
        <dbReference type="EMBL" id="VYU20085.1"/>
    </source>
</evidence>
<keyword evidence="5" id="KW-0326">Glycosidase</keyword>
<comment type="similarity">
    <text evidence="1">Belongs to the glycosyl hydrolase 3 family.</text>
</comment>
<dbReference type="InterPro" id="IPR001764">
    <property type="entry name" value="Glyco_hydro_3_N"/>
</dbReference>
<dbReference type="InterPro" id="IPR050288">
    <property type="entry name" value="Cellulose_deg_GH3"/>
</dbReference>
<dbReference type="InterPro" id="IPR037524">
    <property type="entry name" value="PA14/GLEYA"/>
</dbReference>
<evidence type="ECO:0000256" key="3">
    <source>
        <dbReference type="SAM" id="Phobius"/>
    </source>
</evidence>
<dbReference type="Gene3D" id="3.40.50.1700">
    <property type="entry name" value="Glycoside hydrolase family 3 C-terminal domain"/>
    <property type="match status" value="2"/>
</dbReference>
<dbReference type="EMBL" id="CACRUV010000019">
    <property type="protein sequence ID" value="VYU20085.1"/>
    <property type="molecule type" value="Genomic_DNA"/>
</dbReference>
<dbReference type="GO" id="GO:0009044">
    <property type="term" value="F:xylan 1,4-beta-xylosidase activity"/>
    <property type="evidence" value="ECO:0007669"/>
    <property type="project" value="UniProtKB-EC"/>
</dbReference>
<gene>
    <name evidence="5" type="primary">xyl3A_1</name>
    <name evidence="5" type="ORF">PMLFYP103_01469</name>
</gene>
<name>A0A6N3CVX6_9BACT</name>
<evidence type="ECO:0000259" key="4">
    <source>
        <dbReference type="PROSITE" id="PS51820"/>
    </source>
</evidence>
<dbReference type="EC" id="3.2.1.37" evidence="5"/>
<dbReference type="SUPFAM" id="SSF51445">
    <property type="entry name" value="(Trans)glycosidases"/>
    <property type="match status" value="1"/>
</dbReference>
<keyword evidence="3" id="KW-1133">Transmembrane helix</keyword>
<keyword evidence="3" id="KW-0472">Membrane</keyword>
<dbReference type="Pfam" id="PF01915">
    <property type="entry name" value="Glyco_hydro_3_C"/>
    <property type="match status" value="1"/>
</dbReference>
<dbReference type="Gene3D" id="2.60.40.10">
    <property type="entry name" value="Immunoglobulins"/>
    <property type="match status" value="1"/>
</dbReference>
<dbReference type="InterPro" id="IPR036962">
    <property type="entry name" value="Glyco_hydro_3_N_sf"/>
</dbReference>
<organism evidence="5">
    <name type="scientific">Parabacteroides merdae</name>
    <dbReference type="NCBI Taxonomy" id="46503"/>
    <lineage>
        <taxon>Bacteria</taxon>
        <taxon>Pseudomonadati</taxon>
        <taxon>Bacteroidota</taxon>
        <taxon>Bacteroidia</taxon>
        <taxon>Bacteroidales</taxon>
        <taxon>Tannerellaceae</taxon>
        <taxon>Parabacteroides</taxon>
    </lineage>
</organism>
<feature type="transmembrane region" description="Helical" evidence="3">
    <location>
        <begin position="20"/>
        <end position="42"/>
    </location>
</feature>
<dbReference type="InterPro" id="IPR017853">
    <property type="entry name" value="GH"/>
</dbReference>
<dbReference type="Pfam" id="PF00933">
    <property type="entry name" value="Glyco_hydro_3"/>
    <property type="match status" value="1"/>
</dbReference>
<dbReference type="Pfam" id="PF14310">
    <property type="entry name" value="Fn3-like"/>
    <property type="match status" value="1"/>
</dbReference>
<keyword evidence="2 5" id="KW-0378">Hydrolase</keyword>
<dbReference type="Pfam" id="PF07691">
    <property type="entry name" value="PA14"/>
    <property type="match status" value="1"/>
</dbReference>
<proteinExistence type="inferred from homology"/>
<dbReference type="PROSITE" id="PS51820">
    <property type="entry name" value="PA14"/>
    <property type="match status" value="1"/>
</dbReference>
<evidence type="ECO:0000256" key="1">
    <source>
        <dbReference type="ARBA" id="ARBA00005336"/>
    </source>
</evidence>
<protein>
    <submittedName>
        <fullName evidence="5">Xylan 1,4-beta-xylosidase</fullName>
        <ecNumber evidence="5">3.2.1.37</ecNumber>
    </submittedName>
</protein>
<dbReference type="SMART" id="SM01217">
    <property type="entry name" value="Fn3_like"/>
    <property type="match status" value="1"/>
</dbReference>
<sequence>MIHLLKVLVKKIAKQSNITVIPCLLIYFSLDRLLLYLIFLNFARDKQYVLGTISIINIMKPTNLLLFPIIILCSFTSVKEIPPYKNPALPVDERVKDLLGRMTIEEKFWQTYMMPGELDKGKDRFSHGIFGFQVSTIGTSNPELKQLLQYNPKLTAKEMAKKINEIQRYFVEETRLGIPIIAFDEALHGLIRGGATAFPQSIALAATFDTALVRQVSHAIAMETKTRGIRQILSPVVNLATDVRWGRTEETYGEDPYLSACMGVNFVRSFEEMGVITTPKHFAANSGDGGRDSNPIHFTERFLEETHLVPFKACFQKGQSQSVMTAYNMLDGTPCTANPWLLIDKLRNEWGFDGFTIADADAVGIIHKLHHTVNNFSEAGADAINGGLDVIFQTTYDEHRPFLQACLDGLVKEEALDRAVGQVLKAKFHLGLFEHPYIDENEAEKWNACSAHRKLALEAARRSIVLLKNENRVLPLSKQVKRIALIGQDAAQARLGGYSGPGVDKVSILDGLKNRLGDRAIIRYEEGCKRINPEYLTVPTYYLSTLDGLPGLEGRYFNNISYEGVPDLKRIDKRIQFSWTLFAPDSCLAVDWFSVEWNGKLKSPVSGTYRLGLEGNDGYQLTVDGKVLVDKPYKTSFGHTLVPFTFEKGKEYDIRIRFYENTKNARIRFVWDVDTKNEDQSIEQAVQAARESEIAIVVVGIEEGEFRDRGYLALPGRQEELIRRVAATGKTTVVVLIGGSAVVMSEWQDQVPAVLNAWYPGVEGGNAVADVLFGDYNPSGKLPITYPIHEAQLPLNYSHKPTGRSDDYLNLTGEPLFPFGHGLSYSEFDYSGLKVTKAVHGTAFHVTFSVKNTGKYAANEVVQLYLRDQVASVTQPIMRLIHFQPVSLAPRETKELHFTVNEKDLSMLDKELNRVIEPGDFRLMIGRSCKDIRLKTTLTINHPMTLETNH</sequence>
<dbReference type="Gene3D" id="3.20.20.300">
    <property type="entry name" value="Glycoside hydrolase, family 3, N-terminal domain"/>
    <property type="match status" value="1"/>
</dbReference>
<dbReference type="SUPFAM" id="SSF52279">
    <property type="entry name" value="Beta-D-glucan exohydrolase, C-terminal domain"/>
    <property type="match status" value="1"/>
</dbReference>
<dbReference type="InterPro" id="IPR002772">
    <property type="entry name" value="Glyco_hydro_3_C"/>
</dbReference>
<keyword evidence="3" id="KW-0812">Transmembrane</keyword>
<dbReference type="InterPro" id="IPR011658">
    <property type="entry name" value="PA14_dom"/>
</dbReference>
<dbReference type="PANTHER" id="PTHR42715">
    <property type="entry name" value="BETA-GLUCOSIDASE"/>
    <property type="match status" value="1"/>
</dbReference>
<accession>A0A6N3CVX6</accession>
<dbReference type="GO" id="GO:0005975">
    <property type="term" value="P:carbohydrate metabolic process"/>
    <property type="evidence" value="ECO:0007669"/>
    <property type="project" value="InterPro"/>
</dbReference>
<feature type="transmembrane region" description="Helical" evidence="3">
    <location>
        <begin position="48"/>
        <end position="75"/>
    </location>
</feature>
<dbReference type="InterPro" id="IPR013783">
    <property type="entry name" value="Ig-like_fold"/>
</dbReference>
<dbReference type="AlphaFoldDB" id="A0A6N3CVX6"/>
<dbReference type="PRINTS" id="PR00133">
    <property type="entry name" value="GLHYDRLASE3"/>
</dbReference>
<reference evidence="5" key="1">
    <citation type="submission" date="2019-11" db="EMBL/GenBank/DDBJ databases">
        <authorList>
            <person name="Feng L."/>
        </authorList>
    </citation>
    <scope>NUCLEOTIDE SEQUENCE</scope>
    <source>
        <strain evidence="5">PmerdaeLFYP103</strain>
    </source>
</reference>
<dbReference type="InterPro" id="IPR026891">
    <property type="entry name" value="Fn3-like"/>
</dbReference>
<feature type="domain" description="PA14" evidence="4">
    <location>
        <begin position="547"/>
        <end position="686"/>
    </location>
</feature>